<protein>
    <submittedName>
        <fullName evidence="3">Uncharacterized protein</fullName>
    </submittedName>
</protein>
<proteinExistence type="predicted"/>
<feature type="region of interest" description="Disordered" evidence="1">
    <location>
        <begin position="1"/>
        <end position="34"/>
    </location>
</feature>
<reference evidence="3" key="1">
    <citation type="submission" date="2020-12" db="UniProtKB">
        <authorList>
            <consortium name="WormBaseParasite"/>
        </authorList>
    </citation>
    <scope>IDENTIFICATION</scope>
    <source>
        <strain evidence="3">MHco3</strain>
    </source>
</reference>
<accession>A0A7I4Z173</accession>
<feature type="compositionally biased region" description="Basic residues" evidence="1">
    <location>
        <begin position="110"/>
        <end position="119"/>
    </location>
</feature>
<organism evidence="2 3">
    <name type="scientific">Haemonchus contortus</name>
    <name type="common">Barber pole worm</name>
    <dbReference type="NCBI Taxonomy" id="6289"/>
    <lineage>
        <taxon>Eukaryota</taxon>
        <taxon>Metazoa</taxon>
        <taxon>Ecdysozoa</taxon>
        <taxon>Nematoda</taxon>
        <taxon>Chromadorea</taxon>
        <taxon>Rhabditida</taxon>
        <taxon>Rhabditina</taxon>
        <taxon>Rhabditomorpha</taxon>
        <taxon>Strongyloidea</taxon>
        <taxon>Trichostrongylidae</taxon>
        <taxon>Haemonchus</taxon>
    </lineage>
</organism>
<feature type="region of interest" description="Disordered" evidence="1">
    <location>
        <begin position="73"/>
        <end position="119"/>
    </location>
</feature>
<name>A0A7I4Z173_HAECO</name>
<evidence type="ECO:0000313" key="2">
    <source>
        <dbReference type="Proteomes" id="UP000025227"/>
    </source>
</evidence>
<dbReference type="AlphaFoldDB" id="A0A7I4Z173"/>
<feature type="compositionally biased region" description="Polar residues" evidence="1">
    <location>
        <begin position="74"/>
        <end position="86"/>
    </location>
</feature>
<evidence type="ECO:0000256" key="1">
    <source>
        <dbReference type="SAM" id="MobiDB-lite"/>
    </source>
</evidence>
<dbReference type="Proteomes" id="UP000025227">
    <property type="component" value="Unplaced"/>
</dbReference>
<keyword evidence="2" id="KW-1185">Reference proteome</keyword>
<feature type="compositionally biased region" description="Basic and acidic residues" evidence="1">
    <location>
        <begin position="88"/>
        <end position="98"/>
    </location>
</feature>
<evidence type="ECO:0000313" key="3">
    <source>
        <dbReference type="WBParaSite" id="HCON_00162480-00001"/>
    </source>
</evidence>
<sequence length="119" mass="13204">MTAESVQVRTGKPQTFRDGNTISEGRETAEMKTSAAEVQWCRGGGDEFREVRQGKMKTHLKLFNTAMMEARNAGSVQPEQTKNTNAAEVEHGSGEKMNLEGLDMTDMKKTNARHKTCPL</sequence>
<dbReference type="WBParaSite" id="HCON_00162480-00001">
    <property type="protein sequence ID" value="HCON_00162480-00001"/>
    <property type="gene ID" value="HCON_00162480"/>
</dbReference>